<sequence length="403" mass="45716">MSQALSNISLFLPLSSSRRVSYSPKLQSFPVVKARAAGDYRDNLDHLQRAPTTKQHTQTPPKKRVAPTAPVGLWDRFPTARTVQQMMETMDRIMEDPLEYSNGWSSTVPSEATPYKRGRTPWEIKEGETEYKLRFDMPGMTKEDVKVWVEEKMLVLKAQKEPKKKENGVNNGNGEGDEEEWSAKSYGKYSCRIALPENIQFEKIKAEVKDGVLYINIPKATVSSKILDINRERERAHNPINLLKIDPQLMFCLRNSALSSIRIQLLQSLSSINGAGGGARLISVKAGMEIPDGKRLEFALPYIHGIGRARARQILSELNMDNNKLAKDLTKREIFLLGEELSNFVIGKELRNCVERDMKRMVEIQCYKGIRHKDGLPSRGQRTRTNARTKKSSSPMSLALRKN</sequence>
<dbReference type="GO" id="GO:0003723">
    <property type="term" value="F:RNA binding"/>
    <property type="evidence" value="ECO:0007669"/>
    <property type="project" value="InterPro"/>
</dbReference>
<gene>
    <name evidence="9" type="ORF">F8388_006184</name>
    <name evidence="10" type="ORF">G4B88_006245</name>
</gene>
<accession>A0A7J6G6X1</accession>
<dbReference type="Pfam" id="PF00011">
    <property type="entry name" value="HSP20"/>
    <property type="match status" value="1"/>
</dbReference>
<dbReference type="Proteomes" id="UP000525078">
    <property type="component" value="Unassembled WGS sequence"/>
</dbReference>
<dbReference type="EMBL" id="JAATIP010000071">
    <property type="protein sequence ID" value="KAF4378733.1"/>
    <property type="molecule type" value="Genomic_DNA"/>
</dbReference>
<organism evidence="9 11">
    <name type="scientific">Cannabis sativa</name>
    <name type="common">Hemp</name>
    <name type="synonym">Marijuana</name>
    <dbReference type="NCBI Taxonomy" id="3483"/>
    <lineage>
        <taxon>Eukaryota</taxon>
        <taxon>Viridiplantae</taxon>
        <taxon>Streptophyta</taxon>
        <taxon>Embryophyta</taxon>
        <taxon>Tracheophyta</taxon>
        <taxon>Spermatophyta</taxon>
        <taxon>Magnoliopsida</taxon>
        <taxon>eudicotyledons</taxon>
        <taxon>Gunneridae</taxon>
        <taxon>Pentapetalae</taxon>
        <taxon>rosids</taxon>
        <taxon>fabids</taxon>
        <taxon>Rosales</taxon>
        <taxon>Cannabaceae</taxon>
        <taxon>Cannabis</taxon>
    </lineage>
</organism>
<reference evidence="11 12" key="1">
    <citation type="journal article" date="2020" name="bioRxiv">
        <title>Sequence and annotation of 42 cannabis genomes reveals extensive copy number variation in cannabinoid synthesis and pathogen resistance genes.</title>
        <authorList>
            <person name="Mckernan K.J."/>
            <person name="Helbert Y."/>
            <person name="Kane L.T."/>
            <person name="Ebling H."/>
            <person name="Zhang L."/>
            <person name="Liu B."/>
            <person name="Eaton Z."/>
            <person name="Mclaughlin S."/>
            <person name="Kingan S."/>
            <person name="Baybayan P."/>
            <person name="Concepcion G."/>
            <person name="Jordan M."/>
            <person name="Riva A."/>
            <person name="Barbazuk W."/>
            <person name="Harkins T."/>
        </authorList>
    </citation>
    <scope>NUCLEOTIDE SEQUENCE [LARGE SCALE GENOMIC DNA]</scope>
    <source>
        <strain evidence="11 12">cv. Jamaican Lion 4</strain>
        <strain evidence="10">Father</strain>
        <strain evidence="9">Mother</strain>
        <tissue evidence="9">Leaf</tissue>
    </source>
</reference>
<keyword evidence="2" id="KW-0689">Ribosomal protein</keyword>
<dbReference type="PROSITE" id="PS50159">
    <property type="entry name" value="RIBOSOMAL_S13_2"/>
    <property type="match status" value="1"/>
</dbReference>
<dbReference type="GO" id="GO:0009408">
    <property type="term" value="P:response to heat"/>
    <property type="evidence" value="ECO:0007669"/>
    <property type="project" value="InterPro"/>
</dbReference>
<dbReference type="Pfam" id="PF00416">
    <property type="entry name" value="Ribosomal_S13"/>
    <property type="match status" value="1"/>
</dbReference>
<feature type="region of interest" description="Disordered" evidence="7">
    <location>
        <begin position="161"/>
        <end position="181"/>
    </location>
</feature>
<dbReference type="Gene3D" id="4.10.910.10">
    <property type="entry name" value="30s ribosomal protein s13, domain 2"/>
    <property type="match status" value="1"/>
</dbReference>
<feature type="compositionally biased region" description="Low complexity" evidence="7">
    <location>
        <begin position="51"/>
        <end position="60"/>
    </location>
</feature>
<comment type="similarity">
    <text evidence="5 6">Belongs to the small heat shock protein (HSP20) family.</text>
</comment>
<dbReference type="SUPFAM" id="SSF46946">
    <property type="entry name" value="S13-like H2TH domain"/>
    <property type="match status" value="1"/>
</dbReference>
<dbReference type="Proteomes" id="UP000583929">
    <property type="component" value="Unassembled WGS sequence"/>
</dbReference>
<evidence type="ECO:0000256" key="2">
    <source>
        <dbReference type="ARBA" id="ARBA00022980"/>
    </source>
</evidence>
<evidence type="ECO:0000313" key="12">
    <source>
        <dbReference type="Proteomes" id="UP000583929"/>
    </source>
</evidence>
<dbReference type="GO" id="GO:0006412">
    <property type="term" value="P:translation"/>
    <property type="evidence" value="ECO:0007669"/>
    <property type="project" value="InterPro"/>
</dbReference>
<evidence type="ECO:0000256" key="7">
    <source>
        <dbReference type="SAM" id="MobiDB-lite"/>
    </source>
</evidence>
<evidence type="ECO:0000256" key="6">
    <source>
        <dbReference type="RuleBase" id="RU003616"/>
    </source>
</evidence>
<dbReference type="InterPro" id="IPR008978">
    <property type="entry name" value="HSP20-like_chaperone"/>
</dbReference>
<comment type="similarity">
    <text evidence="1">Belongs to the universal ribosomal protein uS13 family.</text>
</comment>
<dbReference type="HAMAP" id="MF_01315">
    <property type="entry name" value="Ribosomal_uS13"/>
    <property type="match status" value="1"/>
</dbReference>
<keyword evidence="12" id="KW-1185">Reference proteome</keyword>
<dbReference type="AlphaFoldDB" id="A0A7J6G6X1"/>
<dbReference type="InterPro" id="IPR001892">
    <property type="entry name" value="Ribosomal_uS13"/>
</dbReference>
<evidence type="ECO:0000259" key="8">
    <source>
        <dbReference type="PROSITE" id="PS01031"/>
    </source>
</evidence>
<dbReference type="PANTHER" id="PTHR46733:SF2">
    <property type="entry name" value="25.3 KDA HEAT SHOCK PROTEIN, CHLOROPLASTIC-LIKE"/>
    <property type="match status" value="1"/>
</dbReference>
<evidence type="ECO:0000256" key="4">
    <source>
        <dbReference type="ARBA" id="ARBA00023274"/>
    </source>
</evidence>
<dbReference type="InterPro" id="IPR044587">
    <property type="entry name" value="HSP21-like"/>
</dbReference>
<dbReference type="GO" id="GO:1990904">
    <property type="term" value="C:ribonucleoprotein complex"/>
    <property type="evidence" value="ECO:0007669"/>
    <property type="project" value="UniProtKB-KW"/>
</dbReference>
<comment type="caution">
    <text evidence="9">The sequence shown here is derived from an EMBL/GenBank/DDBJ whole genome shotgun (WGS) entry which is preliminary data.</text>
</comment>
<keyword evidence="4" id="KW-0687">Ribonucleoprotein</keyword>
<feature type="region of interest" description="Disordered" evidence="7">
    <location>
        <begin position="373"/>
        <end position="403"/>
    </location>
</feature>
<dbReference type="InterPro" id="IPR010979">
    <property type="entry name" value="Ribosomal_uS13-like_H2TH"/>
</dbReference>
<protein>
    <recommendedName>
        <fullName evidence="8">SHSP domain-containing protein</fullName>
    </recommendedName>
</protein>
<dbReference type="CDD" id="cd06464">
    <property type="entry name" value="ACD_sHsps-like"/>
    <property type="match status" value="1"/>
</dbReference>
<evidence type="ECO:0000313" key="10">
    <source>
        <dbReference type="EMBL" id="KAF4404859.1"/>
    </source>
</evidence>
<evidence type="ECO:0000256" key="5">
    <source>
        <dbReference type="PROSITE-ProRule" id="PRU00285"/>
    </source>
</evidence>
<dbReference type="InterPro" id="IPR002068">
    <property type="entry name" value="A-crystallin/Hsp20_dom"/>
</dbReference>
<evidence type="ECO:0000313" key="9">
    <source>
        <dbReference type="EMBL" id="KAF4378733.1"/>
    </source>
</evidence>
<evidence type="ECO:0000313" key="11">
    <source>
        <dbReference type="Proteomes" id="UP000525078"/>
    </source>
</evidence>
<evidence type="ECO:0000256" key="3">
    <source>
        <dbReference type="ARBA" id="ARBA00023016"/>
    </source>
</evidence>
<evidence type="ECO:0000256" key="1">
    <source>
        <dbReference type="ARBA" id="ARBA00008080"/>
    </source>
</evidence>
<keyword evidence="3" id="KW-0346">Stress response</keyword>
<dbReference type="InterPro" id="IPR027437">
    <property type="entry name" value="Rbsml_uS13_C"/>
</dbReference>
<dbReference type="Gene3D" id="1.10.8.50">
    <property type="match status" value="1"/>
</dbReference>
<dbReference type="PROSITE" id="PS01031">
    <property type="entry name" value="SHSP"/>
    <property type="match status" value="1"/>
</dbReference>
<proteinExistence type="inferred from homology"/>
<dbReference type="GO" id="GO:0005840">
    <property type="term" value="C:ribosome"/>
    <property type="evidence" value="ECO:0007669"/>
    <property type="project" value="UniProtKB-KW"/>
</dbReference>
<feature type="region of interest" description="Disordered" evidence="7">
    <location>
        <begin position="49"/>
        <end position="68"/>
    </location>
</feature>
<dbReference type="PANTHER" id="PTHR46733">
    <property type="entry name" value="26.5 KDA HEAT SHOCK PROTEIN, MITOCHONDRIAL"/>
    <property type="match status" value="1"/>
</dbReference>
<dbReference type="GO" id="GO:0003735">
    <property type="term" value="F:structural constituent of ribosome"/>
    <property type="evidence" value="ECO:0007669"/>
    <property type="project" value="InterPro"/>
</dbReference>
<dbReference type="SUPFAM" id="SSF49764">
    <property type="entry name" value="HSP20-like chaperones"/>
    <property type="match status" value="1"/>
</dbReference>
<name>A0A7J6G6X1_CANSA</name>
<dbReference type="EMBL" id="JAATIQ010000001">
    <property type="protein sequence ID" value="KAF4404859.1"/>
    <property type="molecule type" value="Genomic_DNA"/>
</dbReference>
<feature type="compositionally biased region" description="Basic residues" evidence="7">
    <location>
        <begin position="381"/>
        <end position="391"/>
    </location>
</feature>
<dbReference type="Gene3D" id="2.60.40.790">
    <property type="match status" value="1"/>
</dbReference>
<feature type="domain" description="SHSP" evidence="8">
    <location>
        <begin position="113"/>
        <end position="232"/>
    </location>
</feature>